<evidence type="ECO:0000313" key="2">
    <source>
        <dbReference type="Proteomes" id="UP000541810"/>
    </source>
</evidence>
<proteinExistence type="predicted"/>
<dbReference type="EMBL" id="JACHGY010000001">
    <property type="protein sequence ID" value="MBB6431144.1"/>
    <property type="molecule type" value="Genomic_DNA"/>
</dbReference>
<keyword evidence="2" id="KW-1185">Reference proteome</keyword>
<accession>A0A7X0LLQ2</accession>
<gene>
    <name evidence="1" type="ORF">HNQ40_002950</name>
</gene>
<dbReference type="RefSeq" id="WP_184678633.1">
    <property type="nucleotide sequence ID" value="NZ_JACHGY010000001.1"/>
</dbReference>
<dbReference type="AlphaFoldDB" id="A0A7X0LLQ2"/>
<organism evidence="1 2">
    <name type="scientific">Algisphaera agarilytica</name>
    <dbReference type="NCBI Taxonomy" id="1385975"/>
    <lineage>
        <taxon>Bacteria</taxon>
        <taxon>Pseudomonadati</taxon>
        <taxon>Planctomycetota</taxon>
        <taxon>Phycisphaerae</taxon>
        <taxon>Phycisphaerales</taxon>
        <taxon>Phycisphaeraceae</taxon>
        <taxon>Algisphaera</taxon>
    </lineage>
</organism>
<protein>
    <submittedName>
        <fullName evidence="1">Uncharacterized protein</fullName>
    </submittedName>
</protein>
<reference evidence="1 2" key="1">
    <citation type="submission" date="2020-08" db="EMBL/GenBank/DDBJ databases">
        <title>Genomic Encyclopedia of Type Strains, Phase IV (KMG-IV): sequencing the most valuable type-strain genomes for metagenomic binning, comparative biology and taxonomic classification.</title>
        <authorList>
            <person name="Goeker M."/>
        </authorList>
    </citation>
    <scope>NUCLEOTIDE SEQUENCE [LARGE SCALE GENOMIC DNA]</scope>
    <source>
        <strain evidence="1 2">DSM 103725</strain>
    </source>
</reference>
<comment type="caution">
    <text evidence="1">The sequence shown here is derived from an EMBL/GenBank/DDBJ whole genome shotgun (WGS) entry which is preliminary data.</text>
</comment>
<name>A0A7X0LLQ2_9BACT</name>
<evidence type="ECO:0000313" key="1">
    <source>
        <dbReference type="EMBL" id="MBB6431144.1"/>
    </source>
</evidence>
<sequence length="196" mass="22378">MSQFSSSNYEVQKTSGVCASTGETLEPGDGCYSALVDIPAEEREAGDQLGMKRLDISIPAWEEGFRPPHLFSYWKTTIPESNAKKKTFVDDSVLLNLLRRLEDATEPQRLAFRFVVALILMRKKLLRYDATERRDDPEGDGPVQEWWQFTPKLDVTKGHFGKWNEDEQINVLDPRLDESQIEQVTSQLGEILEAEL</sequence>
<dbReference type="Proteomes" id="UP000541810">
    <property type="component" value="Unassembled WGS sequence"/>
</dbReference>